<protein>
    <submittedName>
        <fullName evidence="2">Glycerophosphodiester phosphodiesterase</fullName>
    </submittedName>
</protein>
<dbReference type="SUPFAM" id="SSF51695">
    <property type="entry name" value="PLC-like phosphodiesterases"/>
    <property type="match status" value="1"/>
</dbReference>
<evidence type="ECO:0000259" key="1">
    <source>
        <dbReference type="PROSITE" id="PS51704"/>
    </source>
</evidence>
<dbReference type="PANTHER" id="PTHR46211">
    <property type="entry name" value="GLYCEROPHOSPHORYL DIESTER PHOSPHODIESTERASE"/>
    <property type="match status" value="1"/>
</dbReference>
<dbReference type="GO" id="GO:0008081">
    <property type="term" value="F:phosphoric diester hydrolase activity"/>
    <property type="evidence" value="ECO:0007669"/>
    <property type="project" value="InterPro"/>
</dbReference>
<name>A0AB39HGV0_9BACI</name>
<organism evidence="2">
    <name type="scientific">Ornithinibacillus sp. 4-3</name>
    <dbReference type="NCBI Taxonomy" id="3231488"/>
    <lineage>
        <taxon>Bacteria</taxon>
        <taxon>Bacillati</taxon>
        <taxon>Bacillota</taxon>
        <taxon>Bacilli</taxon>
        <taxon>Bacillales</taxon>
        <taxon>Bacillaceae</taxon>
        <taxon>Ornithinibacillus</taxon>
    </lineage>
</organism>
<dbReference type="Pfam" id="PF03009">
    <property type="entry name" value="GDPD"/>
    <property type="match status" value="1"/>
</dbReference>
<feature type="domain" description="GP-PDE" evidence="1">
    <location>
        <begin position="3"/>
        <end position="238"/>
    </location>
</feature>
<dbReference type="CDD" id="cd08563">
    <property type="entry name" value="GDPD_TtGDE_like"/>
    <property type="match status" value="1"/>
</dbReference>
<dbReference type="InterPro" id="IPR017946">
    <property type="entry name" value="PLC-like_Pdiesterase_TIM-brl"/>
</dbReference>
<dbReference type="PANTHER" id="PTHR46211:SF1">
    <property type="entry name" value="GLYCEROPHOSPHODIESTER PHOSPHODIESTERASE, CYTOPLASMIC"/>
    <property type="match status" value="1"/>
</dbReference>
<dbReference type="PROSITE" id="PS51704">
    <property type="entry name" value="GP_PDE"/>
    <property type="match status" value="1"/>
</dbReference>
<dbReference type="AlphaFoldDB" id="A0AB39HGV0"/>
<sequence>MTSEIFAHRGASHEAPENTQAAFDLAAKSGAIGIETDVHLTKDGVPVIIHDDTVDRTTDGKGFIKSFTMDELKQLDAGSWFGPQFTGMRLLSLDEFLQWFQTTPMKLNIELKNRRVFYENIEEIVYHCLQQFNLLDRAAVSTFNLESAKHLATFKGLESGYLTSKKQNNLIEKIAPMNIDALHIHYRLLNKKIVNEAKAANIKIRVYTVNDTRKIKRCFDYGCDGIFTDNPAHAVSLQKKWQKTN</sequence>
<dbReference type="InterPro" id="IPR030395">
    <property type="entry name" value="GP_PDE_dom"/>
</dbReference>
<accession>A0AB39HGV0</accession>
<proteinExistence type="predicted"/>
<dbReference type="Gene3D" id="3.20.20.190">
    <property type="entry name" value="Phosphatidylinositol (PI) phosphodiesterase"/>
    <property type="match status" value="1"/>
</dbReference>
<reference evidence="2" key="1">
    <citation type="submission" date="2024-07" db="EMBL/GenBank/DDBJ databases">
        <title>Halotolerant mesophilic bacterium Ornithinibacillus sp. 4-3, sp. nov., isolated from soil.</title>
        <authorList>
            <person name="Sidarenka A.V."/>
            <person name="Guliayeva D.E."/>
            <person name="Leanovich S.I."/>
            <person name="Hileuskaya K.S."/>
            <person name="Akhremchuk A.E."/>
            <person name="Sikolenko M.A."/>
            <person name="Valentovich L.N."/>
        </authorList>
    </citation>
    <scope>NUCLEOTIDE SEQUENCE</scope>
    <source>
        <strain evidence="2">4-3</strain>
    </source>
</reference>
<gene>
    <name evidence="2" type="ORF">AB4Y30_09560</name>
</gene>
<dbReference type="EMBL" id="CP162599">
    <property type="protein sequence ID" value="XDK31284.1"/>
    <property type="molecule type" value="Genomic_DNA"/>
</dbReference>
<dbReference type="RefSeq" id="WP_368652012.1">
    <property type="nucleotide sequence ID" value="NZ_CP162599.1"/>
</dbReference>
<evidence type="ECO:0000313" key="2">
    <source>
        <dbReference type="EMBL" id="XDK31284.1"/>
    </source>
</evidence>
<dbReference type="GO" id="GO:0006629">
    <property type="term" value="P:lipid metabolic process"/>
    <property type="evidence" value="ECO:0007669"/>
    <property type="project" value="InterPro"/>
</dbReference>